<dbReference type="PATRIC" id="fig|1619248.3.peg.1481"/>
<accession>A0A0F1AXM3</accession>
<evidence type="ECO:0000313" key="2">
    <source>
        <dbReference type="Proteomes" id="UP000033352"/>
    </source>
</evidence>
<protein>
    <submittedName>
        <fullName evidence="1">Uncharacterized protein</fullName>
    </submittedName>
</protein>
<evidence type="ECO:0000313" key="1">
    <source>
        <dbReference type="EMBL" id="KJN26886.1"/>
    </source>
</evidence>
<dbReference type="RefSeq" id="WP_045285601.1">
    <property type="nucleotide sequence ID" value="NZ_JZYX01000021.1"/>
</dbReference>
<reference evidence="1 2" key="1">
    <citation type="submission" date="2015-03" db="EMBL/GenBank/DDBJ databases">
        <authorList>
            <person name="McCorrison J."/>
            <person name="Sanka R."/>
            <person name="Adams M."/>
            <person name="Brinkac L."/>
            <person name="Nierman W."/>
            <person name="Sutton G."/>
            <person name="Nelson K."/>
            <person name="Kiedrowski L."/>
            <person name="Guerrero D."/>
            <person name="Bonomo R."/>
        </authorList>
    </citation>
    <scope>NUCLEOTIDE SEQUENCE [LARGE SCALE GENOMIC DNA]</scope>
    <source>
        <strain evidence="1 2">35699</strain>
    </source>
</reference>
<dbReference type="OrthoDB" id="6628831at2"/>
<gene>
    <name evidence="1" type="ORF">SS37_11410</name>
</gene>
<proteinExistence type="predicted"/>
<dbReference type="EMBL" id="JZYX01000021">
    <property type="protein sequence ID" value="KJN26886.1"/>
    <property type="molecule type" value="Genomic_DNA"/>
</dbReference>
<name>A0A0F1AXM3_9ENTR</name>
<organism evidence="1 2">
    <name type="scientific">Enterobacter sichuanensis</name>
    <dbReference type="NCBI Taxonomy" id="2071710"/>
    <lineage>
        <taxon>Bacteria</taxon>
        <taxon>Pseudomonadati</taxon>
        <taxon>Pseudomonadota</taxon>
        <taxon>Gammaproteobacteria</taxon>
        <taxon>Enterobacterales</taxon>
        <taxon>Enterobacteriaceae</taxon>
        <taxon>Enterobacter</taxon>
        <taxon>Enterobacter cloacae complex</taxon>
    </lineage>
</organism>
<dbReference type="AlphaFoldDB" id="A0A0F1AXM3"/>
<sequence>MNNFITTKFNALTSEEEAAVNALAEILAANKPRRIMDESHLTPDQILKIKRACIQGHSAKAIIAAFNVSLAYVLRVKRSHNPMKYQKTPLTLPEKAVLAQQMDADNLSVDKMAELLGINSKMVSLLLTQPSPRYLVEQMLPYDQVLQNLRSARYVESPVYKKGTSMRRVRLIVSEARQQARQVIIKSR</sequence>
<comment type="caution">
    <text evidence="1">The sequence shown here is derived from an EMBL/GenBank/DDBJ whole genome shotgun (WGS) entry which is preliminary data.</text>
</comment>
<dbReference type="Proteomes" id="UP000033352">
    <property type="component" value="Unassembled WGS sequence"/>
</dbReference>